<sequence length="153" mass="17895">MRPRIYIDTSVIGGYYGEEFEDSTKRLFDRIYNKDFDVYFSEVNETELSLAPQHIQNVKNFSPVECYHYVDLNSDAKILAETYIFDKALGKASTNDAYHIAIASVNRLDCLVSWNFKHIVNFDKIKQFNSINLKLGYPLIDIRTPLEFLKYED</sequence>
<dbReference type="SUPFAM" id="SSF88723">
    <property type="entry name" value="PIN domain-like"/>
    <property type="match status" value="1"/>
</dbReference>
<name>A0A7K1SWX3_9SPHI</name>
<evidence type="ECO:0000313" key="1">
    <source>
        <dbReference type="EMBL" id="MVN21748.1"/>
    </source>
</evidence>
<dbReference type="RefSeq" id="WP_157566344.1">
    <property type="nucleotide sequence ID" value="NZ_WPIK01000007.1"/>
</dbReference>
<evidence type="ECO:0000313" key="2">
    <source>
        <dbReference type="Proteomes" id="UP000462014"/>
    </source>
</evidence>
<keyword evidence="2" id="KW-1185">Reference proteome</keyword>
<dbReference type="InterPro" id="IPR029060">
    <property type="entry name" value="PIN-like_dom_sf"/>
</dbReference>
<gene>
    <name evidence="1" type="ORF">GO621_09385</name>
</gene>
<accession>A0A7K1SWX3</accession>
<dbReference type="Proteomes" id="UP000462014">
    <property type="component" value="Unassembled WGS sequence"/>
</dbReference>
<dbReference type="AlphaFoldDB" id="A0A7K1SWX3"/>
<proteinExistence type="predicted"/>
<protein>
    <submittedName>
        <fullName evidence="1">PIN domain protein</fullName>
    </submittedName>
</protein>
<reference evidence="1 2" key="1">
    <citation type="submission" date="2019-12" db="EMBL/GenBank/DDBJ databases">
        <title>Mucilaginibacter sp. HMF7410 genome sequencing and assembly.</title>
        <authorList>
            <person name="Kang H."/>
            <person name="Cha I."/>
            <person name="Kim H."/>
            <person name="Joh K."/>
        </authorList>
    </citation>
    <scope>NUCLEOTIDE SEQUENCE [LARGE SCALE GENOMIC DNA]</scope>
    <source>
        <strain evidence="1 2">HMF7410</strain>
    </source>
</reference>
<dbReference type="EMBL" id="WPIK01000007">
    <property type="protein sequence ID" value="MVN21748.1"/>
    <property type="molecule type" value="Genomic_DNA"/>
</dbReference>
<organism evidence="1 2">
    <name type="scientific">Mucilaginibacter arboris</name>
    <dbReference type="NCBI Taxonomy" id="2682090"/>
    <lineage>
        <taxon>Bacteria</taxon>
        <taxon>Pseudomonadati</taxon>
        <taxon>Bacteroidota</taxon>
        <taxon>Sphingobacteriia</taxon>
        <taxon>Sphingobacteriales</taxon>
        <taxon>Sphingobacteriaceae</taxon>
        <taxon>Mucilaginibacter</taxon>
    </lineage>
</organism>
<comment type="caution">
    <text evidence="1">The sequence shown here is derived from an EMBL/GenBank/DDBJ whole genome shotgun (WGS) entry which is preliminary data.</text>
</comment>